<evidence type="ECO:0000256" key="3">
    <source>
        <dbReference type="SAM" id="Phobius"/>
    </source>
</evidence>
<feature type="region of interest" description="Disordered" evidence="2">
    <location>
        <begin position="77"/>
        <end position="111"/>
    </location>
</feature>
<name>A0A6C7EBQ2_ILUCY</name>
<feature type="transmembrane region" description="Helical" evidence="3">
    <location>
        <begin position="28"/>
        <end position="50"/>
    </location>
</feature>
<dbReference type="KEGG" id="aym:YM304_34960"/>
<dbReference type="PANTHER" id="PTHR33392">
    <property type="entry name" value="POLYISOPRENYL-TEICHOIC ACID--PEPTIDOGLYCAN TEICHOIC ACID TRANSFERASE TAGU"/>
    <property type="match status" value="1"/>
</dbReference>
<accession>A0A6C7EBQ2</accession>
<comment type="similarity">
    <text evidence="1">Belongs to the LytR/CpsA/Psr (LCP) family.</text>
</comment>
<evidence type="ECO:0000256" key="1">
    <source>
        <dbReference type="ARBA" id="ARBA00006068"/>
    </source>
</evidence>
<dbReference type="Proteomes" id="UP000011863">
    <property type="component" value="Chromosome"/>
</dbReference>
<dbReference type="Gene3D" id="3.40.630.190">
    <property type="entry name" value="LCP protein"/>
    <property type="match status" value="1"/>
</dbReference>
<dbReference type="InterPro" id="IPR004474">
    <property type="entry name" value="LytR_CpsA_psr"/>
</dbReference>
<gene>
    <name evidence="5" type="ORF">YM304_34960</name>
</gene>
<dbReference type="NCBIfam" id="TIGR00350">
    <property type="entry name" value="lytR_cpsA_psr"/>
    <property type="match status" value="1"/>
</dbReference>
<evidence type="ECO:0000259" key="4">
    <source>
        <dbReference type="Pfam" id="PF03816"/>
    </source>
</evidence>
<keyword evidence="6" id="KW-1185">Reference proteome</keyword>
<protein>
    <submittedName>
        <fullName evidence="5">Putative LytR family regulatory protein</fullName>
    </submittedName>
</protein>
<proteinExistence type="inferred from homology"/>
<evidence type="ECO:0000313" key="5">
    <source>
        <dbReference type="EMBL" id="BAN03810.1"/>
    </source>
</evidence>
<reference evidence="5 6" key="1">
    <citation type="journal article" date="2013" name="Int. J. Syst. Evol. Microbiol.">
        <title>Ilumatobacter nonamiense sp. nov. and Ilumatobacter coccineum sp. nov., isolated from seashore sand.</title>
        <authorList>
            <person name="Matsumoto A."/>
            <person name="Kasai H."/>
            <person name="Matsuo Y."/>
            <person name="Shizuri Y."/>
            <person name="Ichikawa N."/>
            <person name="Fujita N."/>
            <person name="Omura S."/>
            <person name="Takahashi Y."/>
        </authorList>
    </citation>
    <scope>NUCLEOTIDE SEQUENCE [LARGE SCALE GENOMIC DNA]</scope>
    <source>
        <strain evidence="6">NBRC 103263 / KCTC 29153 / YM16-304</strain>
    </source>
</reference>
<sequence length="469" mass="50656">MARLKSSVDDTEPAPSSQPSKRSWGQRLLIVGVIFGALAAFGSAGAIWFVQQQLEDRNLVAIDDGSQSVTESADFGEFDLASDDGGEPAQEAAATESDEPPAPVETFPPAEPSARNILITGADNNSCISPDSPYYAAFGNRDGFGERSDTIMMWRINPSTSQVAVLSFPRDLWVSIDGRSSKGRINEAYERDDPQRLINTIFQNFGIHTDHYIQVDFCAFKTLVDAVDGVSVPFDLPVRDVNTGLNVLITEPSCFEFDGDHALAYVRSRKLQEFRDGQWRTDGASDLSRISRQQDFIRRVIDEAIDNAFSPSVIRGLLETSDEYVLTDTGLTVDKVLQYSGVLRSIDPATITTYQIQASGQNIGGASVLVPRISGDNMQAVLALFKGEATLASAPSAELDEVDPTLAPGTTVPLTTVPVTTQPDSAAPIIIEPETTTTVEAVPFETLPEVETENVVIGVVPDSQISCTN</sequence>
<dbReference type="OrthoDB" id="9782542at2"/>
<dbReference type="RefSeq" id="WP_015443057.1">
    <property type="nucleotide sequence ID" value="NC_020520.1"/>
</dbReference>
<feature type="compositionally biased region" description="Acidic residues" evidence="2">
    <location>
        <begin position="77"/>
        <end position="86"/>
    </location>
</feature>
<feature type="domain" description="Cell envelope-related transcriptional attenuator" evidence="4">
    <location>
        <begin position="147"/>
        <end position="304"/>
    </location>
</feature>
<evidence type="ECO:0000313" key="6">
    <source>
        <dbReference type="Proteomes" id="UP000011863"/>
    </source>
</evidence>
<evidence type="ECO:0000256" key="2">
    <source>
        <dbReference type="SAM" id="MobiDB-lite"/>
    </source>
</evidence>
<dbReference type="AlphaFoldDB" id="A0A6C7EBQ2"/>
<dbReference type="Pfam" id="PF03816">
    <property type="entry name" value="LytR_cpsA_psr"/>
    <property type="match status" value="1"/>
</dbReference>
<dbReference type="EMBL" id="AP012057">
    <property type="protein sequence ID" value="BAN03810.1"/>
    <property type="molecule type" value="Genomic_DNA"/>
</dbReference>
<organism evidence="5 6">
    <name type="scientific">Ilumatobacter coccineus (strain NBRC 103263 / KCTC 29153 / YM16-304)</name>
    <dbReference type="NCBI Taxonomy" id="1313172"/>
    <lineage>
        <taxon>Bacteria</taxon>
        <taxon>Bacillati</taxon>
        <taxon>Actinomycetota</taxon>
        <taxon>Acidimicrobiia</taxon>
        <taxon>Acidimicrobiales</taxon>
        <taxon>Ilumatobacteraceae</taxon>
        <taxon>Ilumatobacter</taxon>
    </lineage>
</organism>
<dbReference type="PANTHER" id="PTHR33392:SF6">
    <property type="entry name" value="POLYISOPRENYL-TEICHOIC ACID--PEPTIDOGLYCAN TEICHOIC ACID TRANSFERASE TAGU"/>
    <property type="match status" value="1"/>
</dbReference>
<dbReference type="InterPro" id="IPR050922">
    <property type="entry name" value="LytR/CpsA/Psr_CW_biosynth"/>
</dbReference>
<feature type="region of interest" description="Disordered" evidence="2">
    <location>
        <begin position="1"/>
        <end position="22"/>
    </location>
</feature>
<keyword evidence="3" id="KW-0812">Transmembrane</keyword>
<keyword evidence="3" id="KW-1133">Transmembrane helix</keyword>
<keyword evidence="3" id="KW-0472">Membrane</keyword>